<keyword evidence="3" id="KW-1185">Reference proteome</keyword>
<evidence type="ECO:0000313" key="2">
    <source>
        <dbReference type="EMBL" id="PVD27316.1"/>
    </source>
</evidence>
<organism evidence="2 3">
    <name type="scientific">Pomacea canaliculata</name>
    <name type="common">Golden apple snail</name>
    <dbReference type="NCBI Taxonomy" id="400727"/>
    <lineage>
        <taxon>Eukaryota</taxon>
        <taxon>Metazoa</taxon>
        <taxon>Spiralia</taxon>
        <taxon>Lophotrochozoa</taxon>
        <taxon>Mollusca</taxon>
        <taxon>Gastropoda</taxon>
        <taxon>Caenogastropoda</taxon>
        <taxon>Architaenioglossa</taxon>
        <taxon>Ampullarioidea</taxon>
        <taxon>Ampullariidae</taxon>
        <taxon>Pomacea</taxon>
    </lineage>
</organism>
<proteinExistence type="predicted"/>
<name>A0A2T7P1N3_POMCA</name>
<reference evidence="2 3" key="1">
    <citation type="submission" date="2018-04" db="EMBL/GenBank/DDBJ databases">
        <title>The genome of golden apple snail Pomacea canaliculata provides insight into stress tolerance and invasive adaptation.</title>
        <authorList>
            <person name="Liu C."/>
            <person name="Liu B."/>
            <person name="Ren Y."/>
            <person name="Zhang Y."/>
            <person name="Wang H."/>
            <person name="Li S."/>
            <person name="Jiang F."/>
            <person name="Yin L."/>
            <person name="Zhang G."/>
            <person name="Qian W."/>
            <person name="Fan W."/>
        </authorList>
    </citation>
    <scope>NUCLEOTIDE SEQUENCE [LARGE SCALE GENOMIC DNA]</scope>
    <source>
        <strain evidence="2">SZHN2017</strain>
        <tissue evidence="2">Muscle</tissue>
    </source>
</reference>
<accession>A0A2T7P1N3</accession>
<feature type="region of interest" description="Disordered" evidence="1">
    <location>
        <begin position="1"/>
        <end position="20"/>
    </location>
</feature>
<protein>
    <submittedName>
        <fullName evidence="2">Uncharacterized protein</fullName>
    </submittedName>
</protein>
<dbReference type="Proteomes" id="UP000245119">
    <property type="component" value="Linkage Group LG7"/>
</dbReference>
<gene>
    <name evidence="2" type="ORF">C0Q70_12472</name>
</gene>
<dbReference type="EMBL" id="PZQS01000007">
    <property type="protein sequence ID" value="PVD27316.1"/>
    <property type="molecule type" value="Genomic_DNA"/>
</dbReference>
<evidence type="ECO:0000256" key="1">
    <source>
        <dbReference type="SAM" id="MobiDB-lite"/>
    </source>
</evidence>
<evidence type="ECO:0000313" key="3">
    <source>
        <dbReference type="Proteomes" id="UP000245119"/>
    </source>
</evidence>
<feature type="region of interest" description="Disordered" evidence="1">
    <location>
        <begin position="54"/>
        <end position="88"/>
    </location>
</feature>
<dbReference type="AlphaFoldDB" id="A0A2T7P1N3"/>
<comment type="caution">
    <text evidence="2">The sequence shown here is derived from an EMBL/GenBank/DDBJ whole genome shotgun (WGS) entry which is preliminary data.</text>
</comment>
<sequence length="88" mass="9435">MPSENVPEVQGGVCKLTPSSNDGCTFVNLSATTDTADDYLTPIIDFKAYMIQTRKTEGESTSDSPQSSASDEDGSPTRYRGHQNQGVT</sequence>